<evidence type="ECO:0000256" key="1">
    <source>
        <dbReference type="SAM" id="MobiDB-lite"/>
    </source>
</evidence>
<evidence type="ECO:0008006" key="4">
    <source>
        <dbReference type="Google" id="ProtNLM"/>
    </source>
</evidence>
<feature type="region of interest" description="Disordered" evidence="1">
    <location>
        <begin position="174"/>
        <end position="214"/>
    </location>
</feature>
<dbReference type="Proteomes" id="UP000466607">
    <property type="component" value="Chromosome"/>
</dbReference>
<name>A0AAD1MTK7_9MYCO</name>
<dbReference type="AlphaFoldDB" id="A0AAD1MTK7"/>
<dbReference type="EMBL" id="AP022586">
    <property type="protein sequence ID" value="BBY15196.1"/>
    <property type="molecule type" value="Genomic_DNA"/>
</dbReference>
<protein>
    <recommendedName>
        <fullName evidence="4">YD repeat-containing protein</fullName>
    </recommendedName>
</protein>
<evidence type="ECO:0000313" key="2">
    <source>
        <dbReference type="EMBL" id="BBY15196.1"/>
    </source>
</evidence>
<sequence>MTDPAGVGIDLSDASAARSTYDASSGLTRTLDSHSGVTRHYDPLTGLMKTFDPVDGSLTTLDTVTGTLTITTHDEVTGVTTTIIPATGETRVYDPASGQVTLTDMVLGRTTIHDPVLGETSVYDHASGELAVHNQYTGATTTYDSAGDVTAMRSVSQDYLDTDPAPADVDGDFHMGGQSLQNEHSTPATSAWPAMDGSAGGSESEDVDAQPMWRDDFNGPSDGELTVDWSDDGFQWPESHHDATVPDGTEVAFDTAIPFAPDPPQDGAAEAHFDPLSESAAADDMFDEYAYAAPPDDFSVDDLLDPGR</sequence>
<evidence type="ECO:0000313" key="3">
    <source>
        <dbReference type="Proteomes" id="UP000466607"/>
    </source>
</evidence>
<keyword evidence="3" id="KW-1185">Reference proteome</keyword>
<dbReference type="RefSeq" id="WP_134060187.1">
    <property type="nucleotide sequence ID" value="NZ_AP022586.1"/>
</dbReference>
<gene>
    <name evidence="2" type="ORF">MLIT_07880</name>
</gene>
<reference evidence="2 3" key="1">
    <citation type="journal article" date="2019" name="Emerg. Microbes Infect.">
        <title>Comprehensive subspecies identification of 175 nontuberculous mycobacteria species based on 7547 genomic profiles.</title>
        <authorList>
            <person name="Matsumoto Y."/>
            <person name="Kinjo T."/>
            <person name="Motooka D."/>
            <person name="Nabeya D."/>
            <person name="Jung N."/>
            <person name="Uechi K."/>
            <person name="Horii T."/>
            <person name="Iida T."/>
            <person name="Fujita J."/>
            <person name="Nakamura S."/>
        </authorList>
    </citation>
    <scope>NUCLEOTIDE SEQUENCE [LARGE SCALE GENOMIC DNA]</scope>
    <source>
        <strain evidence="2 3">JCM 17423</strain>
    </source>
</reference>
<organism evidence="2 3">
    <name type="scientific">Mycolicibacterium litorale</name>
    <dbReference type="NCBI Taxonomy" id="758802"/>
    <lineage>
        <taxon>Bacteria</taxon>
        <taxon>Bacillati</taxon>
        <taxon>Actinomycetota</taxon>
        <taxon>Actinomycetes</taxon>
        <taxon>Mycobacteriales</taxon>
        <taxon>Mycobacteriaceae</taxon>
        <taxon>Mycolicibacterium</taxon>
    </lineage>
</organism>
<proteinExistence type="predicted"/>
<accession>A0AAD1MTK7</accession>
<feature type="compositionally biased region" description="Polar residues" evidence="1">
    <location>
        <begin position="178"/>
        <end position="189"/>
    </location>
</feature>